<dbReference type="GO" id="GO:0042981">
    <property type="term" value="P:regulation of apoptotic process"/>
    <property type="evidence" value="ECO:0007669"/>
    <property type="project" value="InterPro"/>
</dbReference>
<dbReference type="VEuPathDB" id="VectorBase:FBgn0052176"/>
<feature type="compositionally biased region" description="Basic residues" evidence="1">
    <location>
        <begin position="541"/>
        <end position="555"/>
    </location>
</feature>
<feature type="compositionally biased region" description="Basic and acidic residues" evidence="1">
    <location>
        <begin position="561"/>
        <end position="578"/>
    </location>
</feature>
<feature type="compositionally biased region" description="Basic and acidic residues" evidence="1">
    <location>
        <begin position="509"/>
        <end position="522"/>
    </location>
</feature>
<feature type="compositionally biased region" description="Polar residues" evidence="1">
    <location>
        <begin position="289"/>
        <end position="304"/>
    </location>
</feature>
<accession>Q8SY16</accession>
<name>Q8SY16_DROME</name>
<gene>
    <name evidence="2" type="primary">CG13730</name>
    <name evidence="3" type="ORF">CG32176</name>
</gene>
<dbReference type="ExpressionAtlas" id="Q8SY16">
    <property type="expression patterns" value="baseline and differential"/>
</dbReference>
<evidence type="ECO:0000313" key="2">
    <source>
        <dbReference type="EMBL" id="AAL68268.1"/>
    </source>
</evidence>
<dbReference type="Bgee" id="FBgn0052176">
    <property type="expression patterns" value="Expressed in T neuron T5d (Drosophila) in embryonic/larval optic lobe (Drosophila) and 126 other cell types or tissues"/>
</dbReference>
<dbReference type="Pfam" id="PF15335">
    <property type="entry name" value="CAAP1"/>
    <property type="match status" value="1"/>
</dbReference>
<reference evidence="2" key="1">
    <citation type="submission" date="2002-01" db="EMBL/GenBank/DDBJ databases">
        <authorList>
            <person name="Stapleton M."/>
            <person name="Brokstein P."/>
            <person name="Hong L."/>
            <person name="Agbayani A."/>
            <person name="Carlson J."/>
            <person name="Champe M."/>
            <person name="Chavez C."/>
            <person name="Dorsett V."/>
            <person name="Dresnek D."/>
            <person name="Farfan D."/>
            <person name="Frise E."/>
            <person name="George R."/>
            <person name="Gonzalez M."/>
            <person name="Guarin H."/>
            <person name="Kronmiller B."/>
            <person name="Li P."/>
            <person name="Liao G."/>
            <person name="Miranda A."/>
            <person name="Mungall C.J."/>
            <person name="Nunoo J."/>
            <person name="Pacleb J."/>
            <person name="Paragas V."/>
            <person name="Park S."/>
            <person name="Patel S."/>
            <person name="Phouanenavong S."/>
            <person name="Wan K."/>
            <person name="Yu C."/>
            <person name="Lewis S.E."/>
            <person name="Rubin G.M."/>
            <person name="Celniker S."/>
        </authorList>
    </citation>
    <scope>NUCLEOTIDE SEQUENCE</scope>
    <source>
        <strain evidence="2">Berkeley</strain>
    </source>
</reference>
<feature type="region of interest" description="Disordered" evidence="1">
    <location>
        <begin position="120"/>
        <end position="180"/>
    </location>
</feature>
<feature type="compositionally biased region" description="Acidic residues" evidence="1">
    <location>
        <begin position="364"/>
        <end position="376"/>
    </location>
</feature>
<proteinExistence type="evidence at transcript level"/>
<feature type="compositionally biased region" description="Basic and acidic residues" evidence="1">
    <location>
        <begin position="219"/>
        <end position="245"/>
    </location>
</feature>
<organism evidence="2">
    <name type="scientific">Drosophila melanogaster</name>
    <name type="common">Fruit fly</name>
    <dbReference type="NCBI Taxonomy" id="7227"/>
    <lineage>
        <taxon>Eukaryota</taxon>
        <taxon>Metazoa</taxon>
        <taxon>Ecdysozoa</taxon>
        <taxon>Arthropoda</taxon>
        <taxon>Hexapoda</taxon>
        <taxon>Insecta</taxon>
        <taxon>Pterygota</taxon>
        <taxon>Neoptera</taxon>
        <taxon>Endopterygota</taxon>
        <taxon>Diptera</taxon>
        <taxon>Brachycera</taxon>
        <taxon>Muscomorpha</taxon>
        <taxon>Ephydroidea</taxon>
        <taxon>Drosophilidae</taxon>
        <taxon>Drosophila</taxon>
        <taxon>Sophophora</taxon>
    </lineage>
</organism>
<evidence type="ECO:0000313" key="3">
    <source>
        <dbReference type="FlyBase" id="FBgn0052176"/>
    </source>
</evidence>
<feature type="compositionally biased region" description="Basic and acidic residues" evidence="1">
    <location>
        <begin position="132"/>
        <end position="141"/>
    </location>
</feature>
<dbReference type="FlyBase" id="FBgn0052176">
    <property type="gene designation" value="CG32176"/>
</dbReference>
<feature type="compositionally biased region" description="Basic residues" evidence="1">
    <location>
        <begin position="267"/>
        <end position="279"/>
    </location>
</feature>
<feature type="compositionally biased region" description="Polar residues" evidence="1">
    <location>
        <begin position="246"/>
        <end position="257"/>
    </location>
</feature>
<dbReference type="InterPro" id="IPR038991">
    <property type="entry name" value="CAAP1"/>
</dbReference>
<sequence>MATLPERPKLLGFYFDNKLDKMSGLKAKKSSKGDQIPKPISIKKEKIEEERKLHPMSHYIDDRLELVKQIFGTLKPKTILNLAPEFLKKTPLDEIEELCLEELLCLSTKRLKSIIENTKCPTDTESSEDSDVEHKEEHISLEEISSDSDIGGQESRKTKKKLRSKKTNNGNENKESGGQMSVLELLELQARARAIRSQLAMEPITKIEVKSDDDIDEVPVEKVQRKEKDKRSTKKTDSSKRKSQESARPTSPSQPDSSSKEQEAPRKRIKIKRNYRRTSKSPEKEVKPPTSTTSSETLVASNDLNKLPRSKSRSASPDVIPIQTEPETLLISDSTDDEATKKKTTETTTTKQVESDPPAPVVESEPEEGEVRDEPEEPAKVVDPANPDEPTESEAAAISKELESNKPEVSDTSDKLDKTGDKEPPSEEALPANPPAEPKKPSAAEPTALDDEDQNDDVISIGGDLEMIEEMTKDDDSPWVSIKSEKKEKMQDPEELDNDVISLDTSEDERDKLQQADSESWRSRYMKSSKVSQVLAESRLGKRVRDKLKKSKRTKVTAGEEQAKVEKPDSFTSKHEDGSIEQYQELLQHRQRKTSNSSKGDK</sequence>
<protein>
    <submittedName>
        <fullName evidence="2">RE13191p</fullName>
    </submittedName>
</protein>
<feature type="compositionally biased region" description="Basic residues" evidence="1">
    <location>
        <begin position="157"/>
        <end position="166"/>
    </location>
</feature>
<feature type="compositionally biased region" description="Basic and acidic residues" evidence="1">
    <location>
        <begin position="400"/>
        <end position="425"/>
    </location>
</feature>
<dbReference type="PANTHER" id="PTHR14740:SF3">
    <property type="entry name" value="CASPASE ACTIVITY AND APOPTOSIS INHIBITOR 1"/>
    <property type="match status" value="1"/>
</dbReference>
<dbReference type="PANTHER" id="PTHR14740">
    <property type="entry name" value="CASPASE ACTIVITY AND APOPTOSIS INHIBITOR 1"/>
    <property type="match status" value="1"/>
</dbReference>
<dbReference type="HOGENOM" id="CLU_031747_0_0_1"/>
<feature type="region of interest" description="Disordered" evidence="1">
    <location>
        <begin position="197"/>
        <end position="602"/>
    </location>
</feature>
<dbReference type="AGR" id="FB:FBgn0052176"/>
<feature type="compositionally biased region" description="Basic and acidic residues" evidence="1">
    <location>
        <begin position="483"/>
        <end position="492"/>
    </location>
</feature>
<dbReference type="AlphaFoldDB" id="Q8SY16"/>
<dbReference type="EMBL" id="AY075455">
    <property type="protein sequence ID" value="AAL68268.1"/>
    <property type="molecule type" value="mRNA"/>
</dbReference>
<evidence type="ECO:0000256" key="1">
    <source>
        <dbReference type="SAM" id="MobiDB-lite"/>
    </source>
</evidence>
<dbReference type="OrthoDB" id="10064012at2759"/>